<evidence type="ECO:0000313" key="1">
    <source>
        <dbReference type="EMBL" id="PTX64516.1"/>
    </source>
</evidence>
<gene>
    <name evidence="1" type="ORF">C8P63_1029</name>
</gene>
<proteinExistence type="predicted"/>
<evidence type="ECO:0008006" key="3">
    <source>
        <dbReference type="Google" id="ProtNLM"/>
    </source>
</evidence>
<organism evidence="1 2">
    <name type="scientific">Melghirimyces profundicolus</name>
    <dbReference type="NCBI Taxonomy" id="1242148"/>
    <lineage>
        <taxon>Bacteria</taxon>
        <taxon>Bacillati</taxon>
        <taxon>Bacillota</taxon>
        <taxon>Bacilli</taxon>
        <taxon>Bacillales</taxon>
        <taxon>Thermoactinomycetaceae</taxon>
        <taxon>Melghirimyces</taxon>
    </lineage>
</organism>
<sequence length="79" mass="9103">MRTVLNQAARRKEAVEVIYLDRQGRLTQRKVWVLGMDGDTVRVYCCKRRQFRRLRREGILAAARTEAGFGKRAGGVCSF</sequence>
<dbReference type="RefSeq" id="WP_108021589.1">
    <property type="nucleotide sequence ID" value="NZ_QBKR01000002.1"/>
</dbReference>
<comment type="caution">
    <text evidence="1">The sequence shown here is derived from an EMBL/GenBank/DDBJ whole genome shotgun (WGS) entry which is preliminary data.</text>
</comment>
<name>A0A2T6C8B2_9BACL</name>
<dbReference type="AlphaFoldDB" id="A0A2T6C8B2"/>
<dbReference type="EMBL" id="QBKR01000002">
    <property type="protein sequence ID" value="PTX64516.1"/>
    <property type="molecule type" value="Genomic_DNA"/>
</dbReference>
<accession>A0A2T6C8B2</accession>
<protein>
    <recommendedName>
        <fullName evidence="3">WYL domain-containing protein</fullName>
    </recommendedName>
</protein>
<evidence type="ECO:0000313" key="2">
    <source>
        <dbReference type="Proteomes" id="UP000244240"/>
    </source>
</evidence>
<dbReference type="Proteomes" id="UP000244240">
    <property type="component" value="Unassembled WGS sequence"/>
</dbReference>
<dbReference type="OrthoDB" id="2991134at2"/>
<reference evidence="1 2" key="1">
    <citation type="submission" date="2018-04" db="EMBL/GenBank/DDBJ databases">
        <title>Genomic Encyclopedia of Archaeal and Bacterial Type Strains, Phase II (KMG-II): from individual species to whole genera.</title>
        <authorList>
            <person name="Goeker M."/>
        </authorList>
    </citation>
    <scope>NUCLEOTIDE SEQUENCE [LARGE SCALE GENOMIC DNA]</scope>
    <source>
        <strain evidence="1 2">DSM 45787</strain>
    </source>
</reference>
<keyword evidence="2" id="KW-1185">Reference proteome</keyword>